<dbReference type="SUPFAM" id="SSF75304">
    <property type="entry name" value="Amidase signature (AS) enzymes"/>
    <property type="match status" value="1"/>
</dbReference>
<name>A0A5B8LHS8_9SPHN</name>
<dbReference type="InterPro" id="IPR036928">
    <property type="entry name" value="AS_sf"/>
</dbReference>
<evidence type="ECO:0000313" key="2">
    <source>
        <dbReference type="EMBL" id="QDZ07172.1"/>
    </source>
</evidence>
<gene>
    <name evidence="2" type="ORF">FPZ24_06495</name>
</gene>
<dbReference type="GO" id="GO:0012505">
    <property type="term" value="C:endomembrane system"/>
    <property type="evidence" value="ECO:0007669"/>
    <property type="project" value="TreeGrafter"/>
</dbReference>
<reference evidence="2 3" key="1">
    <citation type="submission" date="2019-07" db="EMBL/GenBank/DDBJ databases">
        <title>Full genome sequence of Sphingomonas sp. 4R-6-7(HKS19).</title>
        <authorList>
            <person name="Im W.-T."/>
        </authorList>
    </citation>
    <scope>NUCLEOTIDE SEQUENCE [LARGE SCALE GENOMIC DNA]</scope>
    <source>
        <strain evidence="2 3">HKS19</strain>
    </source>
</reference>
<dbReference type="RefSeq" id="WP_146570336.1">
    <property type="nucleotide sequence ID" value="NZ_CP042306.1"/>
</dbReference>
<dbReference type="PANTHER" id="PTHR43372">
    <property type="entry name" value="FATTY-ACID AMIDE HYDROLASE"/>
    <property type="match status" value="1"/>
</dbReference>
<protein>
    <submittedName>
        <fullName evidence="2">Amidase</fullName>
    </submittedName>
</protein>
<dbReference type="InterPro" id="IPR023631">
    <property type="entry name" value="Amidase_dom"/>
</dbReference>
<dbReference type="Gene3D" id="3.90.1300.10">
    <property type="entry name" value="Amidase signature (AS) domain"/>
    <property type="match status" value="1"/>
</dbReference>
<dbReference type="PANTHER" id="PTHR43372:SF4">
    <property type="entry name" value="FATTY-ACID AMIDE HYDROLASE 2"/>
    <property type="match status" value="1"/>
</dbReference>
<accession>A0A5B8LHS8</accession>
<sequence length="463" mass="48117">MVVSVAPAQAGAAGGSSNTAVPAFAGTTDKSAIETAAAIRAGETTALLECEAAIARIEARDGPINAVVVRDFDRARHQAREADKRLAAGETAPLLGVPMTVKESFDVAGLPTTWGLEAARDFVPQDDAVAVKRLKAAGAVILGKTNVPPLLADLQSNNPVYGRTNNPHHPGRVAGGSSGGSAAALASGMVPLEMGSDIGGSIRVPAAFNGVWGHKPTFAALSRVGHHFPGTDGAPGELSVIGPLARNPDDLALALDILADHPLAQSDNRPASGYHVLVLNSHPNATVAAPIADALDRLADALHDLGMAVDRTSDLIPDLDAQQRNYMKMLNITIARGVPQDGSAPTTLIEWFDLRDEQARNKRAWNALFKSYDAVIAPTLGVTAFAHDDTPLIQRTLDINGDATPFGLQFAFPGLATFPMLPATSFPIGTDPDGLPIGVQAIADTLKDHTAIAVARLAHGVMQ</sequence>
<evidence type="ECO:0000313" key="3">
    <source>
        <dbReference type="Proteomes" id="UP000315673"/>
    </source>
</evidence>
<keyword evidence="3" id="KW-1185">Reference proteome</keyword>
<organism evidence="2 3">
    <name type="scientific">Sphingomonas panacisoli</name>
    <dbReference type="NCBI Taxonomy" id="1813879"/>
    <lineage>
        <taxon>Bacteria</taxon>
        <taxon>Pseudomonadati</taxon>
        <taxon>Pseudomonadota</taxon>
        <taxon>Alphaproteobacteria</taxon>
        <taxon>Sphingomonadales</taxon>
        <taxon>Sphingomonadaceae</taxon>
        <taxon>Sphingomonas</taxon>
    </lineage>
</organism>
<dbReference type="Pfam" id="PF01425">
    <property type="entry name" value="Amidase"/>
    <property type="match status" value="2"/>
</dbReference>
<evidence type="ECO:0000259" key="1">
    <source>
        <dbReference type="Pfam" id="PF01425"/>
    </source>
</evidence>
<dbReference type="OrthoDB" id="7490557at2"/>
<dbReference type="AlphaFoldDB" id="A0A5B8LHS8"/>
<dbReference type="Proteomes" id="UP000315673">
    <property type="component" value="Chromosome"/>
</dbReference>
<dbReference type="KEGG" id="spai:FPZ24_06495"/>
<feature type="domain" description="Amidase" evidence="1">
    <location>
        <begin position="357"/>
        <end position="450"/>
    </location>
</feature>
<dbReference type="InterPro" id="IPR052739">
    <property type="entry name" value="FAAH2"/>
</dbReference>
<proteinExistence type="predicted"/>
<feature type="domain" description="Amidase" evidence="1">
    <location>
        <begin position="51"/>
        <end position="326"/>
    </location>
</feature>
<dbReference type="EMBL" id="CP042306">
    <property type="protein sequence ID" value="QDZ07172.1"/>
    <property type="molecule type" value="Genomic_DNA"/>
</dbReference>